<reference evidence="1 2" key="1">
    <citation type="submission" date="2019-03" db="EMBL/GenBank/DDBJ databases">
        <title>Genomic Encyclopedia of Type Strains, Phase IV (KMG-IV): sequencing the most valuable type-strain genomes for metagenomic binning, comparative biology and taxonomic classification.</title>
        <authorList>
            <person name="Goeker M."/>
        </authorList>
    </citation>
    <scope>NUCLEOTIDE SEQUENCE [LARGE SCALE GENOMIC DNA]</scope>
    <source>
        <strain evidence="1 2">DSM 21100</strain>
    </source>
</reference>
<dbReference type="RefSeq" id="WP_132128794.1">
    <property type="nucleotide sequence ID" value="NZ_CP042432.1"/>
</dbReference>
<organism evidence="1 2">
    <name type="scientific">Anseongella ginsenosidimutans</name>
    <dbReference type="NCBI Taxonomy" id="496056"/>
    <lineage>
        <taxon>Bacteria</taxon>
        <taxon>Pseudomonadati</taxon>
        <taxon>Bacteroidota</taxon>
        <taxon>Sphingobacteriia</taxon>
        <taxon>Sphingobacteriales</taxon>
        <taxon>Sphingobacteriaceae</taxon>
        <taxon>Anseongella</taxon>
    </lineage>
</organism>
<evidence type="ECO:0000313" key="1">
    <source>
        <dbReference type="EMBL" id="TCS87705.1"/>
    </source>
</evidence>
<protein>
    <submittedName>
        <fullName evidence="1">Uncharacterized protein</fullName>
    </submittedName>
</protein>
<comment type="caution">
    <text evidence="1">The sequence shown here is derived from an EMBL/GenBank/DDBJ whole genome shotgun (WGS) entry which is preliminary data.</text>
</comment>
<dbReference type="EMBL" id="SMAD01000004">
    <property type="protein sequence ID" value="TCS87705.1"/>
    <property type="molecule type" value="Genomic_DNA"/>
</dbReference>
<name>A0A4R3KTS1_9SPHI</name>
<accession>A0A4R3KTS1</accession>
<gene>
    <name evidence="1" type="ORF">EDD80_10452</name>
</gene>
<dbReference type="OrthoDB" id="770510at2"/>
<dbReference type="AlphaFoldDB" id="A0A4R3KTS1"/>
<proteinExistence type="predicted"/>
<keyword evidence="2" id="KW-1185">Reference proteome</keyword>
<dbReference type="Proteomes" id="UP000295807">
    <property type="component" value="Unassembled WGS sequence"/>
</dbReference>
<evidence type="ECO:0000313" key="2">
    <source>
        <dbReference type="Proteomes" id="UP000295807"/>
    </source>
</evidence>
<sequence>MPLKAAVLKIVSKQYAPSSFIETTFGRYDLAFKTEEEGRPVLLFIGQKNERGDIVGERYTRRLLLDGNNKIIKDHWENKGKATIQVRSAA</sequence>